<keyword evidence="4" id="KW-1185">Reference proteome</keyword>
<proteinExistence type="predicted"/>
<name>A0A6P2BYJ2_9ACTN</name>
<feature type="region of interest" description="Disordered" evidence="1">
    <location>
        <begin position="166"/>
        <end position="191"/>
    </location>
</feature>
<evidence type="ECO:0000313" key="4">
    <source>
        <dbReference type="Proteomes" id="UP000460272"/>
    </source>
</evidence>
<sequence>MAGAELPEDGEVQLGAVRLPPGRRIIPDGHGPVAWLTSSDVRDPGLAWAALTDLQPQTGLVPVLLQDDGRGADGEDFFFYEPADPRYIDAADPAAELAARWLDPEHEEEMFVPFPTPRSSAFLGLRGPGEGSNSLQDIFSAIVGMATNEGRREEFERLNRVDQAAAEASGWSPFPPAPGGEVSETREDRPFPGLAPAVRERLSTAERTAALAGLPPARVCLVSAARPADVIGVTGWCCSDQFSPPSASAQMCAVLRSWEERFGAHLFKLGPNADAWLLVDRPPRTREAAEAIAAEHWAFADEFHGKGRCEFGDLVDTIIGRPVWHFWWD</sequence>
<feature type="domain" description="DUF4253" evidence="2">
    <location>
        <begin position="219"/>
        <end position="329"/>
    </location>
</feature>
<dbReference type="OrthoDB" id="7839592at2"/>
<dbReference type="Proteomes" id="UP000460272">
    <property type="component" value="Unassembled WGS sequence"/>
</dbReference>
<gene>
    <name evidence="3" type="ORF">EAS64_22975</name>
</gene>
<dbReference type="EMBL" id="RPFW01000004">
    <property type="protein sequence ID" value="TVZ03286.1"/>
    <property type="molecule type" value="Genomic_DNA"/>
</dbReference>
<organism evidence="3 4">
    <name type="scientific">Trebonia kvetii</name>
    <dbReference type="NCBI Taxonomy" id="2480626"/>
    <lineage>
        <taxon>Bacteria</taxon>
        <taxon>Bacillati</taxon>
        <taxon>Actinomycetota</taxon>
        <taxon>Actinomycetes</taxon>
        <taxon>Streptosporangiales</taxon>
        <taxon>Treboniaceae</taxon>
        <taxon>Trebonia</taxon>
    </lineage>
</organism>
<dbReference type="Pfam" id="PF14062">
    <property type="entry name" value="DUF4253"/>
    <property type="match status" value="1"/>
</dbReference>
<dbReference type="InterPro" id="IPR025349">
    <property type="entry name" value="DUF4253"/>
</dbReference>
<dbReference type="RefSeq" id="WP_145855905.1">
    <property type="nucleotide sequence ID" value="NZ_RPFW01000004.1"/>
</dbReference>
<protein>
    <submittedName>
        <fullName evidence="3">DUF4253 domain-containing protein</fullName>
    </submittedName>
</protein>
<comment type="caution">
    <text evidence="3">The sequence shown here is derived from an EMBL/GenBank/DDBJ whole genome shotgun (WGS) entry which is preliminary data.</text>
</comment>
<evidence type="ECO:0000256" key="1">
    <source>
        <dbReference type="SAM" id="MobiDB-lite"/>
    </source>
</evidence>
<dbReference type="AlphaFoldDB" id="A0A6P2BYJ2"/>
<evidence type="ECO:0000313" key="3">
    <source>
        <dbReference type="EMBL" id="TVZ03286.1"/>
    </source>
</evidence>
<reference evidence="3 4" key="1">
    <citation type="submission" date="2018-11" db="EMBL/GenBank/DDBJ databases">
        <title>Trebonia kvetii gen.nov., sp.nov., a novel acidophilic actinobacterium, and proposal of the new actinobacterial family Treboniaceae fam. nov.</title>
        <authorList>
            <person name="Rapoport D."/>
            <person name="Sagova-Mareckova M."/>
            <person name="Sedlacek I."/>
            <person name="Provaznik J."/>
            <person name="Kralova S."/>
            <person name="Pavlinic D."/>
            <person name="Benes V."/>
            <person name="Kopecky J."/>
        </authorList>
    </citation>
    <scope>NUCLEOTIDE SEQUENCE [LARGE SCALE GENOMIC DNA]</scope>
    <source>
        <strain evidence="3 4">15Tr583</strain>
    </source>
</reference>
<evidence type="ECO:0000259" key="2">
    <source>
        <dbReference type="Pfam" id="PF14062"/>
    </source>
</evidence>
<accession>A0A6P2BYJ2</accession>